<dbReference type="InterPro" id="IPR037516">
    <property type="entry name" value="Tripartite_DENN"/>
</dbReference>
<feature type="region of interest" description="Disordered" evidence="3">
    <location>
        <begin position="569"/>
        <end position="670"/>
    </location>
</feature>
<protein>
    <recommendedName>
        <fullName evidence="4">UDENN domain-containing protein</fullName>
    </recommendedName>
</protein>
<feature type="compositionally biased region" description="Polar residues" evidence="3">
    <location>
        <begin position="605"/>
        <end position="623"/>
    </location>
</feature>
<reference evidence="5 6" key="1">
    <citation type="submission" date="2022-05" db="EMBL/GenBank/DDBJ databases">
        <authorList>
            <consortium name="Genoscope - CEA"/>
            <person name="William W."/>
        </authorList>
    </citation>
    <scope>NUCLEOTIDE SEQUENCE [LARGE SCALE GENOMIC DNA]</scope>
</reference>
<feature type="compositionally biased region" description="Pro residues" evidence="3">
    <location>
        <begin position="513"/>
        <end position="522"/>
    </location>
</feature>
<evidence type="ECO:0000256" key="3">
    <source>
        <dbReference type="SAM" id="MobiDB-lite"/>
    </source>
</evidence>
<evidence type="ECO:0000313" key="5">
    <source>
        <dbReference type="EMBL" id="CAH3018867.1"/>
    </source>
</evidence>
<evidence type="ECO:0000256" key="2">
    <source>
        <dbReference type="ARBA" id="ARBA00023329"/>
    </source>
</evidence>
<dbReference type="SMART" id="SM00800">
    <property type="entry name" value="uDENN"/>
    <property type="match status" value="1"/>
</dbReference>
<dbReference type="SMART" id="SM00801">
    <property type="entry name" value="dDENN"/>
    <property type="match status" value="1"/>
</dbReference>
<comment type="subcellular location">
    <subcellularLocation>
        <location evidence="1">Cytoplasmic vesicle</location>
        <location evidence="1">Clathrin-coated vesicle</location>
    </subcellularLocation>
</comment>
<dbReference type="Gene3D" id="6.10.140.1000">
    <property type="match status" value="1"/>
</dbReference>
<name>A0ABN8LP77_9CNID</name>
<keyword evidence="2" id="KW-0968">Cytoplasmic vesicle</keyword>
<sequence length="814" mass="91135">MGSRLRPSPEKIFECFLEVTAPIPTGGGPEIKFIHPTDFDEKEALKAIPQFCYPCVTNSEAVQHYTFVLTDIEGKYRFGFCRYSPDVKTCLCILSYLPWFKIFYELLNRISDLKRAKEDNEFLPLLNYLLTQSPPKPGSPLTVKVSEESKEFSFVVPDVSKLPSIPEDRNLTDYYAAVDPTNMILIFASMFFERRIIVTSKKLNLLTACTYGAASLLYPMHWQHMFVPIVPPHLLDYCCAPMPFLVGVHSSLMPKVRQMPLDEVVIVDADTNVVESPFDDVSQLPADAVSTLKSTLKKPVYPIDDNISRAFLCAMVSLIGGYRDALKLKPGEKIFFDRDVFVQSRSNSMRHLLEFILQLQLFEQFIAERLDMLNAGRGFNDAFEEQIGLQAENRGSWKTQYQLWMKETMKSGGAFLDKTEEKMKKRYKEAKHNWKHVKSGIKSQLADVKGGLVDKLKGKEDDDSGGEQKRAHTNPEAVKPFSVRKLSPFNKRRTISPGEFERVKIEPGSKVAPPRPPPPRPFPYASDRRPRTSALSKAEGRSSPKMITRRSVPNLVANVAVGELISLDDSTNSSDVNADSVLCATDPKSNEPDVDLKQVDRTATSDDSSEVFTPSGTINNQEPDFTLRRSGSDRRTSEGSEVSLERSKSSPSRPKPPVPKRPASVKKKSLGSVDALLETGSPKDDTISPLRPVSLSLLRDTVVSLPPDAQEFLFTESEINSFNLSAGDAKTNLNSAIITKESELLERSVTSQNHLGAVDLSRLEIRRDSGPYDNFPRIIPAQESSDNLEIIREEKASDKQSQVCNAQQSWVSFD</sequence>
<evidence type="ECO:0000313" key="6">
    <source>
        <dbReference type="Proteomes" id="UP001159427"/>
    </source>
</evidence>
<feature type="compositionally biased region" description="Basic and acidic residues" evidence="3">
    <location>
        <begin position="625"/>
        <end position="648"/>
    </location>
</feature>
<dbReference type="InterPro" id="IPR001194">
    <property type="entry name" value="cDENN_dom"/>
</dbReference>
<proteinExistence type="predicted"/>
<dbReference type="InterPro" id="IPR005113">
    <property type="entry name" value="uDENN_dom"/>
</dbReference>
<dbReference type="Pfam" id="PF03456">
    <property type="entry name" value="uDENN"/>
    <property type="match status" value="1"/>
</dbReference>
<organism evidence="5 6">
    <name type="scientific">Porites evermanni</name>
    <dbReference type="NCBI Taxonomy" id="104178"/>
    <lineage>
        <taxon>Eukaryota</taxon>
        <taxon>Metazoa</taxon>
        <taxon>Cnidaria</taxon>
        <taxon>Anthozoa</taxon>
        <taxon>Hexacorallia</taxon>
        <taxon>Scleractinia</taxon>
        <taxon>Fungiina</taxon>
        <taxon>Poritidae</taxon>
        <taxon>Porites</taxon>
    </lineage>
</organism>
<keyword evidence="6" id="KW-1185">Reference proteome</keyword>
<feature type="region of interest" description="Disordered" evidence="3">
    <location>
        <begin position="455"/>
        <end position="549"/>
    </location>
</feature>
<dbReference type="Pfam" id="PF02141">
    <property type="entry name" value="DENN"/>
    <property type="match status" value="1"/>
</dbReference>
<dbReference type="InterPro" id="IPR040032">
    <property type="entry name" value="DENND1A/B/C"/>
</dbReference>
<dbReference type="PANTHER" id="PTHR13196:SF14">
    <property type="entry name" value="UDENN DOMAIN-CONTAINING PROTEIN"/>
    <property type="match status" value="1"/>
</dbReference>
<feature type="compositionally biased region" description="Basic and acidic residues" evidence="3">
    <location>
        <begin position="455"/>
        <end position="470"/>
    </location>
</feature>
<comment type="caution">
    <text evidence="5">The sequence shown here is derived from an EMBL/GenBank/DDBJ whole genome shotgun (WGS) entry which is preliminary data.</text>
</comment>
<dbReference type="Gene3D" id="3.30.450.200">
    <property type="match status" value="1"/>
</dbReference>
<accession>A0ABN8LP77</accession>
<dbReference type="InterPro" id="IPR043153">
    <property type="entry name" value="DENN_C"/>
</dbReference>
<feature type="compositionally biased region" description="Basic and acidic residues" evidence="3">
    <location>
        <begin position="588"/>
        <end position="604"/>
    </location>
</feature>
<dbReference type="PROSITE" id="PS50211">
    <property type="entry name" value="DENN"/>
    <property type="match status" value="1"/>
</dbReference>
<evidence type="ECO:0000256" key="1">
    <source>
        <dbReference type="ARBA" id="ARBA00004132"/>
    </source>
</evidence>
<dbReference type="Pfam" id="PF03455">
    <property type="entry name" value="dDENN"/>
    <property type="match status" value="1"/>
</dbReference>
<gene>
    <name evidence="5" type="ORF">PEVE_00045199</name>
</gene>
<evidence type="ECO:0000259" key="4">
    <source>
        <dbReference type="PROSITE" id="PS50211"/>
    </source>
</evidence>
<dbReference type="InterPro" id="IPR005112">
    <property type="entry name" value="dDENN_dom"/>
</dbReference>
<dbReference type="SMART" id="SM00799">
    <property type="entry name" value="DENN"/>
    <property type="match status" value="1"/>
</dbReference>
<dbReference type="EMBL" id="CALNXI010000099">
    <property type="protein sequence ID" value="CAH3018867.1"/>
    <property type="molecule type" value="Genomic_DNA"/>
</dbReference>
<feature type="domain" description="UDENN" evidence="4">
    <location>
        <begin position="14"/>
        <end position="376"/>
    </location>
</feature>
<dbReference type="Proteomes" id="UP001159427">
    <property type="component" value="Unassembled WGS sequence"/>
</dbReference>
<dbReference type="PANTHER" id="PTHR13196">
    <property type="entry name" value="DENN DOMAIN-CONTAINING"/>
    <property type="match status" value="1"/>
</dbReference>
<dbReference type="Gene3D" id="3.40.50.11500">
    <property type="match status" value="1"/>
</dbReference>